<dbReference type="RefSeq" id="XP_013277719.1">
    <property type="nucleotide sequence ID" value="XM_013422265.1"/>
</dbReference>
<protein>
    <recommendedName>
        <fullName evidence="9">Major facilitator superfamily (MFS) profile domain-containing protein</fullName>
    </recommendedName>
</protein>
<keyword evidence="4 8" id="KW-0812">Transmembrane</keyword>
<evidence type="ECO:0000259" key="9">
    <source>
        <dbReference type="PROSITE" id="PS50850"/>
    </source>
</evidence>
<dbReference type="GO" id="GO:0016020">
    <property type="term" value="C:membrane"/>
    <property type="evidence" value="ECO:0007669"/>
    <property type="project" value="UniProtKB-SubCell"/>
</dbReference>
<dbReference type="HOGENOM" id="CLU_001265_30_1_1"/>
<dbReference type="NCBIfam" id="TIGR00879">
    <property type="entry name" value="SP"/>
    <property type="match status" value="1"/>
</dbReference>
<dbReference type="InterPro" id="IPR005828">
    <property type="entry name" value="MFS_sugar_transport-like"/>
</dbReference>
<keyword evidence="5 8" id="KW-1133">Transmembrane helix</keyword>
<feature type="domain" description="Major facilitator superfamily (MFS) profile" evidence="9">
    <location>
        <begin position="17"/>
        <end position="463"/>
    </location>
</feature>
<feature type="transmembrane region" description="Helical" evidence="8">
    <location>
        <begin position="124"/>
        <end position="140"/>
    </location>
</feature>
<organism evidence="10 11">
    <name type="scientific">Rhinocladiella mackenziei CBS 650.93</name>
    <dbReference type="NCBI Taxonomy" id="1442369"/>
    <lineage>
        <taxon>Eukaryota</taxon>
        <taxon>Fungi</taxon>
        <taxon>Dikarya</taxon>
        <taxon>Ascomycota</taxon>
        <taxon>Pezizomycotina</taxon>
        <taxon>Eurotiomycetes</taxon>
        <taxon>Chaetothyriomycetidae</taxon>
        <taxon>Chaetothyriales</taxon>
        <taxon>Herpotrichiellaceae</taxon>
        <taxon>Rhinocladiella</taxon>
    </lineage>
</organism>
<evidence type="ECO:0000256" key="8">
    <source>
        <dbReference type="SAM" id="Phobius"/>
    </source>
</evidence>
<evidence type="ECO:0000313" key="11">
    <source>
        <dbReference type="Proteomes" id="UP000053617"/>
    </source>
</evidence>
<dbReference type="PANTHER" id="PTHR48022">
    <property type="entry name" value="PLASTIDIC GLUCOSE TRANSPORTER 4"/>
    <property type="match status" value="1"/>
</dbReference>
<dbReference type="FunFam" id="1.20.1250.20:FF:000078">
    <property type="entry name" value="MFS maltose transporter, putative"/>
    <property type="match status" value="1"/>
</dbReference>
<feature type="transmembrane region" description="Helical" evidence="8">
    <location>
        <begin position="405"/>
        <end position="429"/>
    </location>
</feature>
<sequence>MAIFPQARYFNKKLALSCSLIALSSFNYGFDNQGFATTQAMDAFQRQFGVYDSSKEKYVIEPYWLSLFNSLNYIGFAAGVVIGSLISKAFGRRMCMFCMSGFALVTATISVTSVKREQIMAARILNYLYVGMELSVIPAYQSEIVPASVRAFIVGTYQLSLLVGGLIVNSVCRGTSSLEDNRAWRIPIGLFYIVPSIILSLIWFIPESPRWLALQGRNDEAKKSLRILREGAFSEDEIENQFAELQYALEMEQEKGAFIEIFQSFNLKRTLIVFVVNFFQQATGQAFASQYSTIYVKSLGTIDPFNFSLILAAVNIVANTSCLLVADKLGRWYIDSRNLLLAGAAVQTAALMVMGGLGTADPVTDPLKIGIISMLALMTAGFSLGWAPLTYVVTTELPALRLRDYTLRVGFVVNVVMNFAVNFSIPYLIDAKYAGLDSKVGFIFGAIAVLAFLFTWFFVPECKGKTLEQVDIMFNNGIALRKFGSYKFPDLVTGDEKMAQVLQKEPNVTLVENQV</sequence>
<comment type="similarity">
    <text evidence="2 7">Belongs to the major facilitator superfamily. Sugar transporter (TC 2.A.1.1) family.</text>
</comment>
<dbReference type="OrthoDB" id="6612291at2759"/>
<dbReference type="Pfam" id="PF00083">
    <property type="entry name" value="Sugar_tr"/>
    <property type="match status" value="1"/>
</dbReference>
<feature type="transmembrane region" description="Helical" evidence="8">
    <location>
        <begin position="338"/>
        <end position="357"/>
    </location>
</feature>
<name>A0A0D2HIV5_9EURO</name>
<dbReference type="PROSITE" id="PS50850">
    <property type="entry name" value="MFS"/>
    <property type="match status" value="1"/>
</dbReference>
<dbReference type="Gene3D" id="1.20.1250.20">
    <property type="entry name" value="MFS general substrate transporter like domains"/>
    <property type="match status" value="1"/>
</dbReference>
<dbReference type="AlphaFoldDB" id="A0A0D2HIV5"/>
<evidence type="ECO:0000256" key="5">
    <source>
        <dbReference type="ARBA" id="ARBA00022989"/>
    </source>
</evidence>
<feature type="transmembrane region" description="Helical" evidence="8">
    <location>
        <begin position="184"/>
        <end position="205"/>
    </location>
</feature>
<evidence type="ECO:0000256" key="7">
    <source>
        <dbReference type="RuleBase" id="RU003346"/>
    </source>
</evidence>
<accession>A0A0D2HIV5</accession>
<dbReference type="InterPro" id="IPR050360">
    <property type="entry name" value="MFS_Sugar_Transporters"/>
</dbReference>
<evidence type="ECO:0000256" key="6">
    <source>
        <dbReference type="ARBA" id="ARBA00023136"/>
    </source>
</evidence>
<feature type="transmembrane region" description="Helical" evidence="8">
    <location>
        <begin position="441"/>
        <end position="459"/>
    </location>
</feature>
<evidence type="ECO:0000256" key="4">
    <source>
        <dbReference type="ARBA" id="ARBA00022692"/>
    </source>
</evidence>
<keyword evidence="11" id="KW-1185">Reference proteome</keyword>
<comment type="subcellular location">
    <subcellularLocation>
        <location evidence="1">Membrane</location>
        <topology evidence="1">Multi-pass membrane protein</topology>
    </subcellularLocation>
</comment>
<evidence type="ECO:0000256" key="1">
    <source>
        <dbReference type="ARBA" id="ARBA00004141"/>
    </source>
</evidence>
<dbReference type="InterPro" id="IPR003663">
    <property type="entry name" value="Sugar/inositol_transpt"/>
</dbReference>
<feature type="transmembrane region" description="Helical" evidence="8">
    <location>
        <begin position="152"/>
        <end position="172"/>
    </location>
</feature>
<dbReference type="PANTHER" id="PTHR48022:SF2">
    <property type="entry name" value="PLASTIDIC GLUCOSE TRANSPORTER 4"/>
    <property type="match status" value="1"/>
</dbReference>
<dbReference type="SUPFAM" id="SSF103473">
    <property type="entry name" value="MFS general substrate transporter"/>
    <property type="match status" value="1"/>
</dbReference>
<keyword evidence="6 8" id="KW-0472">Membrane</keyword>
<feature type="transmembrane region" description="Helical" evidence="8">
    <location>
        <begin position="63"/>
        <end position="86"/>
    </location>
</feature>
<dbReference type="Proteomes" id="UP000053617">
    <property type="component" value="Unassembled WGS sequence"/>
</dbReference>
<feature type="transmembrane region" description="Helical" evidence="8">
    <location>
        <begin position="369"/>
        <end position="393"/>
    </location>
</feature>
<proteinExistence type="inferred from homology"/>
<evidence type="ECO:0000256" key="2">
    <source>
        <dbReference type="ARBA" id="ARBA00010992"/>
    </source>
</evidence>
<dbReference type="InterPro" id="IPR020846">
    <property type="entry name" value="MFS_dom"/>
</dbReference>
<keyword evidence="3 7" id="KW-0813">Transport</keyword>
<dbReference type="GeneID" id="25289738"/>
<dbReference type="EMBL" id="KN847475">
    <property type="protein sequence ID" value="KIX10583.1"/>
    <property type="molecule type" value="Genomic_DNA"/>
</dbReference>
<evidence type="ECO:0000313" key="10">
    <source>
        <dbReference type="EMBL" id="KIX10583.1"/>
    </source>
</evidence>
<dbReference type="InterPro" id="IPR036259">
    <property type="entry name" value="MFS_trans_sf"/>
</dbReference>
<gene>
    <name evidence="10" type="ORF">Z518_01667</name>
</gene>
<dbReference type="GO" id="GO:0005351">
    <property type="term" value="F:carbohydrate:proton symporter activity"/>
    <property type="evidence" value="ECO:0007669"/>
    <property type="project" value="TreeGrafter"/>
</dbReference>
<reference evidence="10 11" key="1">
    <citation type="submission" date="2015-01" db="EMBL/GenBank/DDBJ databases">
        <title>The Genome Sequence of Rhinocladiella mackenzie CBS 650.93.</title>
        <authorList>
            <consortium name="The Broad Institute Genomics Platform"/>
            <person name="Cuomo C."/>
            <person name="de Hoog S."/>
            <person name="Gorbushina A."/>
            <person name="Stielow B."/>
            <person name="Teixiera M."/>
            <person name="Abouelleil A."/>
            <person name="Chapman S.B."/>
            <person name="Priest M."/>
            <person name="Young S.K."/>
            <person name="Wortman J."/>
            <person name="Nusbaum C."/>
            <person name="Birren B."/>
        </authorList>
    </citation>
    <scope>NUCLEOTIDE SEQUENCE [LARGE SCALE GENOMIC DNA]</scope>
    <source>
        <strain evidence="10 11">CBS 650.93</strain>
    </source>
</reference>
<dbReference type="VEuPathDB" id="FungiDB:Z518_01667"/>
<evidence type="ECO:0000256" key="3">
    <source>
        <dbReference type="ARBA" id="ARBA00022448"/>
    </source>
</evidence>
<feature type="transmembrane region" description="Helical" evidence="8">
    <location>
        <begin position="305"/>
        <end position="326"/>
    </location>
</feature>